<reference evidence="1" key="1">
    <citation type="submission" date="2021-01" db="EMBL/GenBank/DDBJ databases">
        <title>Genomic Encyclopedia of Type Strains, Phase IV (KMG-IV): sequencing the most valuable type-strain genomes for metagenomic binning, comparative biology and taxonomic classification.</title>
        <authorList>
            <person name="Goeker M."/>
        </authorList>
    </citation>
    <scope>NUCLEOTIDE SEQUENCE</scope>
    <source>
        <strain evidence="1">DSM 23230</strain>
    </source>
</reference>
<name>A0A939BPU9_9FIRM</name>
<protein>
    <submittedName>
        <fullName evidence="1">Uncharacterized protein</fullName>
    </submittedName>
</protein>
<evidence type="ECO:0000313" key="1">
    <source>
        <dbReference type="EMBL" id="MBM7555609.1"/>
    </source>
</evidence>
<organism evidence="1 2">
    <name type="scientific">Halanaerobacter jeridensis</name>
    <dbReference type="NCBI Taxonomy" id="706427"/>
    <lineage>
        <taxon>Bacteria</taxon>
        <taxon>Bacillati</taxon>
        <taxon>Bacillota</taxon>
        <taxon>Clostridia</taxon>
        <taxon>Halanaerobiales</taxon>
        <taxon>Halobacteroidaceae</taxon>
        <taxon>Halanaerobacter</taxon>
    </lineage>
</organism>
<proteinExistence type="predicted"/>
<comment type="caution">
    <text evidence="1">The sequence shown here is derived from an EMBL/GenBank/DDBJ whole genome shotgun (WGS) entry which is preliminary data.</text>
</comment>
<dbReference type="Proteomes" id="UP000774000">
    <property type="component" value="Unassembled WGS sequence"/>
</dbReference>
<keyword evidence="2" id="KW-1185">Reference proteome</keyword>
<accession>A0A939BPU9</accession>
<dbReference type="RefSeq" id="WP_204700337.1">
    <property type="nucleotide sequence ID" value="NZ_JAFBDQ010000002.1"/>
</dbReference>
<sequence length="175" mass="20092">MKNLSPRKQHFLIFILIVLILFVGCQKEEFKSERVELEKFKKVAVGEKLPSFTIVLKKEESFDSTSYVGDFVIVFISSQVFDEFEYPVVFDKEHGKFVQAILDNNGHLLSVCDFKLAKYDFGIETINTNKGVRLKDSLIVIADSDSRITKLYKNVKLGDLKEIINNIDTFIVEAE</sequence>
<gene>
    <name evidence="1" type="ORF">JOC47_000434</name>
</gene>
<evidence type="ECO:0000313" key="2">
    <source>
        <dbReference type="Proteomes" id="UP000774000"/>
    </source>
</evidence>
<dbReference type="PROSITE" id="PS51257">
    <property type="entry name" value="PROKAR_LIPOPROTEIN"/>
    <property type="match status" value="1"/>
</dbReference>
<dbReference type="EMBL" id="JAFBDQ010000002">
    <property type="protein sequence ID" value="MBM7555609.1"/>
    <property type="molecule type" value="Genomic_DNA"/>
</dbReference>
<dbReference type="AlphaFoldDB" id="A0A939BPU9"/>